<dbReference type="EMBL" id="CASHTH010002881">
    <property type="protein sequence ID" value="CAI8036566.1"/>
    <property type="molecule type" value="Genomic_DNA"/>
</dbReference>
<keyword evidence="4" id="KW-1185">Reference proteome</keyword>
<reference evidence="3" key="1">
    <citation type="submission" date="2023-03" db="EMBL/GenBank/DDBJ databases">
        <authorList>
            <person name="Steffen K."/>
            <person name="Cardenas P."/>
        </authorList>
    </citation>
    <scope>NUCLEOTIDE SEQUENCE</scope>
</reference>
<evidence type="ECO:0000313" key="3">
    <source>
        <dbReference type="EMBL" id="CAI8036566.1"/>
    </source>
</evidence>
<keyword evidence="2" id="KW-0472">Membrane</keyword>
<proteinExistence type="predicted"/>
<gene>
    <name evidence="3" type="ORF">GBAR_LOCUS20487</name>
</gene>
<accession>A0AA35X1L3</accession>
<sequence length="101" mass="10874">MIDSLIVIDEAHTPPSDGCRESRIYLTVGTALSVFGVLIGFLFGFLFGFITATRRKSSTNEVIAEENPAYGVTLGPAPATTTEPLPTAPQPQEAEYELIPF</sequence>
<keyword evidence="2" id="KW-1133">Transmembrane helix</keyword>
<feature type="compositionally biased region" description="Low complexity" evidence="1">
    <location>
        <begin position="76"/>
        <end position="93"/>
    </location>
</feature>
<evidence type="ECO:0000256" key="2">
    <source>
        <dbReference type="SAM" id="Phobius"/>
    </source>
</evidence>
<keyword evidence="2" id="KW-0812">Transmembrane</keyword>
<organism evidence="3 4">
    <name type="scientific">Geodia barretti</name>
    <name type="common">Barrett's horny sponge</name>
    <dbReference type="NCBI Taxonomy" id="519541"/>
    <lineage>
        <taxon>Eukaryota</taxon>
        <taxon>Metazoa</taxon>
        <taxon>Porifera</taxon>
        <taxon>Demospongiae</taxon>
        <taxon>Heteroscleromorpha</taxon>
        <taxon>Tetractinellida</taxon>
        <taxon>Astrophorina</taxon>
        <taxon>Geodiidae</taxon>
        <taxon>Geodia</taxon>
    </lineage>
</organism>
<name>A0AA35X1L3_GEOBA</name>
<comment type="caution">
    <text evidence="3">The sequence shown here is derived from an EMBL/GenBank/DDBJ whole genome shotgun (WGS) entry which is preliminary data.</text>
</comment>
<evidence type="ECO:0000256" key="1">
    <source>
        <dbReference type="SAM" id="MobiDB-lite"/>
    </source>
</evidence>
<dbReference type="AlphaFoldDB" id="A0AA35X1L3"/>
<feature type="region of interest" description="Disordered" evidence="1">
    <location>
        <begin position="73"/>
        <end position="93"/>
    </location>
</feature>
<dbReference type="Proteomes" id="UP001174909">
    <property type="component" value="Unassembled WGS sequence"/>
</dbReference>
<feature type="transmembrane region" description="Helical" evidence="2">
    <location>
        <begin position="24"/>
        <end position="50"/>
    </location>
</feature>
<protein>
    <submittedName>
        <fullName evidence="3">Uncharacterized protein</fullName>
    </submittedName>
</protein>
<evidence type="ECO:0000313" key="4">
    <source>
        <dbReference type="Proteomes" id="UP001174909"/>
    </source>
</evidence>